<organism evidence="1 2">
    <name type="scientific">Plutella xylostella</name>
    <name type="common">Diamondback moth</name>
    <name type="synonym">Plutella maculipennis</name>
    <dbReference type="NCBI Taxonomy" id="51655"/>
    <lineage>
        <taxon>Eukaryota</taxon>
        <taxon>Metazoa</taxon>
        <taxon>Ecdysozoa</taxon>
        <taxon>Arthropoda</taxon>
        <taxon>Hexapoda</taxon>
        <taxon>Insecta</taxon>
        <taxon>Pterygota</taxon>
        <taxon>Neoptera</taxon>
        <taxon>Endopterygota</taxon>
        <taxon>Lepidoptera</taxon>
        <taxon>Glossata</taxon>
        <taxon>Ditrysia</taxon>
        <taxon>Yponomeutoidea</taxon>
        <taxon>Plutellidae</taxon>
        <taxon>Plutella</taxon>
    </lineage>
</organism>
<gene>
    <name evidence="1" type="ORF">PLXY2_LOCUS3028</name>
</gene>
<protein>
    <submittedName>
        <fullName evidence="1">(diamondback moth) hypothetical protein</fullName>
    </submittedName>
</protein>
<dbReference type="AlphaFoldDB" id="A0A8S4DIM0"/>
<keyword evidence="2" id="KW-1185">Reference proteome</keyword>
<evidence type="ECO:0000313" key="2">
    <source>
        <dbReference type="Proteomes" id="UP000653454"/>
    </source>
</evidence>
<reference evidence="1" key="1">
    <citation type="submission" date="2020-11" db="EMBL/GenBank/DDBJ databases">
        <authorList>
            <person name="Whiteford S."/>
        </authorList>
    </citation>
    <scope>NUCLEOTIDE SEQUENCE</scope>
</reference>
<dbReference type="EMBL" id="CAJHNJ030000007">
    <property type="protein sequence ID" value="CAG9102552.1"/>
    <property type="molecule type" value="Genomic_DNA"/>
</dbReference>
<accession>A0A8S4DIM0</accession>
<evidence type="ECO:0000313" key="1">
    <source>
        <dbReference type="EMBL" id="CAG9102552.1"/>
    </source>
</evidence>
<sequence length="163" mass="17505">MARGRATRRSAACPPPRSRGYWPPPCPRSPQSHLVYCAWRVVVLRGAVRRARLHARGATGRRPARAHRSPTCKCIAIESTVHGAWSCYAAQCGVPASTLEGLLAAALPALTAVPPEPPILSHAAARLLLSVSKNVKFSSDPVALVGDLFSQAQRSLQYLEPKV</sequence>
<comment type="caution">
    <text evidence="1">The sequence shown here is derived from an EMBL/GenBank/DDBJ whole genome shotgun (WGS) entry which is preliminary data.</text>
</comment>
<dbReference type="Proteomes" id="UP000653454">
    <property type="component" value="Unassembled WGS sequence"/>
</dbReference>
<name>A0A8S4DIM0_PLUXY</name>
<proteinExistence type="predicted"/>